<feature type="transmembrane region" description="Helical" evidence="6">
    <location>
        <begin position="234"/>
        <end position="252"/>
    </location>
</feature>
<dbReference type="GO" id="GO:0005248">
    <property type="term" value="F:voltage-gated sodium channel activity"/>
    <property type="evidence" value="ECO:0007669"/>
    <property type="project" value="TreeGrafter"/>
</dbReference>
<evidence type="ECO:0000256" key="1">
    <source>
        <dbReference type="ARBA" id="ARBA00004141"/>
    </source>
</evidence>
<keyword evidence="2 6" id="KW-0812">Transmembrane</keyword>
<feature type="transmembrane region" description="Helical" evidence="6">
    <location>
        <begin position="457"/>
        <end position="481"/>
    </location>
</feature>
<feature type="domain" description="Ion transport" evidence="7">
    <location>
        <begin position="1"/>
        <end position="173"/>
    </location>
</feature>
<sequence length="579" mass="66228">MRVLRPLRALSRLKGLQVVVVGLLEAIPSIWHVIIFGLFQTFVFAILGVQLFGGQFHRCNDSSVSHKDECVGRYLHYPTDVGWPIWTERKWSYSVYHFDHMGAAMVSLFIVSTASSWHQISWGGMDVAGVDHQPIENNAPLYGGFFVIFLVLSKWMWTNILVSIVVDFYMRAQKGLGKERFATSEQQKWWSAVKLNKLKSMTIMRNELIASYGIPTSGIRHWLLHIVMHNYCEVVVMVCICLNGLILATQHADQTETWSTIVQWSNFAFTIVFVLETSAKLLALFPRAYFSQGWNCFDFVITIVAMLDGTTSVFRIFRLGRLFKMVQRAKGLRALLNTLLLALPSMANVGMLLLLLTFTFAILGMNLYHEVSEGNLQAINHHLSFQSFGSSMLLLMTVATGSDITGHLHDIARTCDAPVMCYEELPPATMRYMPELPLCAYAPEPDPEPKCELRNTAFFFFPIYFMMANYLLLNLLIAIVLDKFTEMALEEGLLTNSSVIDLVRRKVMLDKFFMTLKLKVTQWRRQQEEIDMQMERVAVQRSEARLTKNKKKRSTSSTDRDHANVHSPERDPIEDQLMT</sequence>
<gene>
    <name evidence="8" type="ORF">CYMTET_39150</name>
</gene>
<organism evidence="8 9">
    <name type="scientific">Cymbomonas tetramitiformis</name>
    <dbReference type="NCBI Taxonomy" id="36881"/>
    <lineage>
        <taxon>Eukaryota</taxon>
        <taxon>Viridiplantae</taxon>
        <taxon>Chlorophyta</taxon>
        <taxon>Pyramimonadophyceae</taxon>
        <taxon>Pyramimonadales</taxon>
        <taxon>Pyramimonadaceae</taxon>
        <taxon>Cymbomonas</taxon>
    </lineage>
</organism>
<dbReference type="InterPro" id="IPR043203">
    <property type="entry name" value="VGCC_Ca_Na"/>
</dbReference>
<reference evidence="8 9" key="1">
    <citation type="journal article" date="2015" name="Genome Biol. Evol.">
        <title>Comparative Genomics of a Bacterivorous Green Alga Reveals Evolutionary Causalities and Consequences of Phago-Mixotrophic Mode of Nutrition.</title>
        <authorList>
            <person name="Burns J.A."/>
            <person name="Paasch A."/>
            <person name="Narechania A."/>
            <person name="Kim E."/>
        </authorList>
    </citation>
    <scope>NUCLEOTIDE SEQUENCE [LARGE SCALE GENOMIC DNA]</scope>
    <source>
        <strain evidence="8 9">PLY_AMNH</strain>
    </source>
</reference>
<dbReference type="InterPro" id="IPR005821">
    <property type="entry name" value="Ion_trans_dom"/>
</dbReference>
<feature type="transmembrane region" description="Helical" evidence="6">
    <location>
        <begin position="297"/>
        <end position="317"/>
    </location>
</feature>
<feature type="region of interest" description="Disordered" evidence="5">
    <location>
        <begin position="541"/>
        <end position="579"/>
    </location>
</feature>
<keyword evidence="9" id="KW-1185">Reference proteome</keyword>
<dbReference type="PANTHER" id="PTHR10037:SF62">
    <property type="entry name" value="SODIUM CHANNEL PROTEIN 60E"/>
    <property type="match status" value="1"/>
</dbReference>
<evidence type="ECO:0000313" key="9">
    <source>
        <dbReference type="Proteomes" id="UP001190700"/>
    </source>
</evidence>
<evidence type="ECO:0000313" key="8">
    <source>
        <dbReference type="EMBL" id="KAK3251509.1"/>
    </source>
</evidence>
<dbReference type="GO" id="GO:0001518">
    <property type="term" value="C:voltage-gated sodium channel complex"/>
    <property type="evidence" value="ECO:0007669"/>
    <property type="project" value="TreeGrafter"/>
</dbReference>
<dbReference type="PANTHER" id="PTHR10037">
    <property type="entry name" value="VOLTAGE-GATED CATION CHANNEL CALCIUM AND SODIUM"/>
    <property type="match status" value="1"/>
</dbReference>
<evidence type="ECO:0000256" key="5">
    <source>
        <dbReference type="SAM" id="MobiDB-lite"/>
    </source>
</evidence>
<feature type="domain" description="Ion transport" evidence="7">
    <location>
        <begin position="229"/>
        <end position="489"/>
    </location>
</feature>
<comment type="subcellular location">
    <subcellularLocation>
        <location evidence="1">Membrane</location>
        <topology evidence="1">Multi-pass membrane protein</topology>
    </subcellularLocation>
</comment>
<evidence type="ECO:0000256" key="4">
    <source>
        <dbReference type="ARBA" id="ARBA00023136"/>
    </source>
</evidence>
<comment type="caution">
    <text evidence="8">The sequence shown here is derived from an EMBL/GenBank/DDBJ whole genome shotgun (WGS) entry which is preliminary data.</text>
</comment>
<feature type="compositionally biased region" description="Basic and acidic residues" evidence="5">
    <location>
        <begin position="558"/>
        <end position="573"/>
    </location>
</feature>
<dbReference type="AlphaFoldDB" id="A0AAE0CBZ5"/>
<dbReference type="SUPFAM" id="SSF81324">
    <property type="entry name" value="Voltage-gated potassium channels"/>
    <property type="match status" value="2"/>
</dbReference>
<feature type="transmembrane region" description="Helical" evidence="6">
    <location>
        <begin position="338"/>
        <end position="363"/>
    </location>
</feature>
<dbReference type="Gene3D" id="1.20.120.350">
    <property type="entry name" value="Voltage-gated potassium channels. Chain C"/>
    <property type="match status" value="1"/>
</dbReference>
<keyword evidence="3 6" id="KW-1133">Transmembrane helix</keyword>
<feature type="transmembrane region" description="Helical" evidence="6">
    <location>
        <begin position="140"/>
        <end position="170"/>
    </location>
</feature>
<dbReference type="Gene3D" id="1.10.287.70">
    <property type="match status" value="2"/>
</dbReference>
<evidence type="ECO:0000256" key="6">
    <source>
        <dbReference type="SAM" id="Phobius"/>
    </source>
</evidence>
<dbReference type="Proteomes" id="UP001190700">
    <property type="component" value="Unassembled WGS sequence"/>
</dbReference>
<feature type="transmembrane region" description="Helical" evidence="6">
    <location>
        <begin position="264"/>
        <end position="285"/>
    </location>
</feature>
<proteinExistence type="predicted"/>
<dbReference type="InterPro" id="IPR027359">
    <property type="entry name" value="Volt_channel_dom_sf"/>
</dbReference>
<dbReference type="EMBL" id="LGRX02026005">
    <property type="protein sequence ID" value="KAK3251509.1"/>
    <property type="molecule type" value="Genomic_DNA"/>
</dbReference>
<accession>A0AAE0CBZ5</accession>
<feature type="transmembrane region" description="Helical" evidence="6">
    <location>
        <begin position="30"/>
        <end position="52"/>
    </location>
</feature>
<keyword evidence="4 6" id="KW-0472">Membrane</keyword>
<evidence type="ECO:0000256" key="3">
    <source>
        <dbReference type="ARBA" id="ARBA00022989"/>
    </source>
</evidence>
<protein>
    <recommendedName>
        <fullName evidence="7">Ion transport domain-containing protein</fullName>
    </recommendedName>
</protein>
<feature type="transmembrane region" description="Helical" evidence="6">
    <location>
        <begin position="98"/>
        <end position="120"/>
    </location>
</feature>
<evidence type="ECO:0000256" key="2">
    <source>
        <dbReference type="ARBA" id="ARBA00022692"/>
    </source>
</evidence>
<evidence type="ECO:0000259" key="7">
    <source>
        <dbReference type="Pfam" id="PF00520"/>
    </source>
</evidence>
<name>A0AAE0CBZ5_9CHLO</name>
<dbReference type="Pfam" id="PF00520">
    <property type="entry name" value="Ion_trans"/>
    <property type="match status" value="2"/>
</dbReference>